<evidence type="ECO:0000313" key="3">
    <source>
        <dbReference type="EMBL" id="KNC51499.1"/>
    </source>
</evidence>
<dbReference type="InterPro" id="IPR001810">
    <property type="entry name" value="F-box_dom"/>
</dbReference>
<dbReference type="CDD" id="cd22117">
    <property type="entry name" value="F-box_FBXL4"/>
    <property type="match status" value="1"/>
</dbReference>
<gene>
    <name evidence="3" type="ORF">AMSG_07697</name>
</gene>
<dbReference type="Proteomes" id="UP000054408">
    <property type="component" value="Unassembled WGS sequence"/>
</dbReference>
<dbReference type="PROSITE" id="PS50082">
    <property type="entry name" value="WD_REPEATS_2"/>
    <property type="match status" value="1"/>
</dbReference>
<dbReference type="InterPro" id="IPR011047">
    <property type="entry name" value="Quinoprotein_ADH-like_sf"/>
</dbReference>
<dbReference type="InterPro" id="IPR036047">
    <property type="entry name" value="F-box-like_dom_sf"/>
</dbReference>
<organism evidence="3 4">
    <name type="scientific">Thecamonas trahens ATCC 50062</name>
    <dbReference type="NCBI Taxonomy" id="461836"/>
    <lineage>
        <taxon>Eukaryota</taxon>
        <taxon>Apusozoa</taxon>
        <taxon>Apusomonadida</taxon>
        <taxon>Apusomonadidae</taxon>
        <taxon>Thecamonas</taxon>
    </lineage>
</organism>
<evidence type="ECO:0000256" key="1">
    <source>
        <dbReference type="PROSITE-ProRule" id="PRU00221"/>
    </source>
</evidence>
<keyword evidence="4" id="KW-1185">Reference proteome</keyword>
<dbReference type="AlphaFoldDB" id="A0A0L0DGN3"/>
<feature type="domain" description="F-box" evidence="2">
    <location>
        <begin position="11"/>
        <end position="57"/>
    </location>
</feature>
<dbReference type="Gene3D" id="2.130.10.10">
    <property type="entry name" value="YVTN repeat-like/Quinoprotein amine dehydrogenase"/>
    <property type="match status" value="1"/>
</dbReference>
<reference evidence="3 4" key="1">
    <citation type="submission" date="2010-05" db="EMBL/GenBank/DDBJ databases">
        <title>The Genome Sequence of Thecamonas trahens ATCC 50062.</title>
        <authorList>
            <consortium name="The Broad Institute Genome Sequencing Platform"/>
            <person name="Russ C."/>
            <person name="Cuomo C."/>
            <person name="Shea T."/>
            <person name="Young S.K."/>
            <person name="Zeng Q."/>
            <person name="Koehrsen M."/>
            <person name="Haas B."/>
            <person name="Borodovsky M."/>
            <person name="Guigo R."/>
            <person name="Alvarado L."/>
            <person name="Berlin A."/>
            <person name="Bochicchio J."/>
            <person name="Borenstein D."/>
            <person name="Chapman S."/>
            <person name="Chen Z."/>
            <person name="Freedman E."/>
            <person name="Gellesch M."/>
            <person name="Goldberg J."/>
            <person name="Griggs A."/>
            <person name="Gujja S."/>
            <person name="Heilman E."/>
            <person name="Heiman D."/>
            <person name="Hepburn T."/>
            <person name="Howarth C."/>
            <person name="Jen D."/>
            <person name="Larson L."/>
            <person name="Mehta T."/>
            <person name="Park D."/>
            <person name="Pearson M."/>
            <person name="Roberts A."/>
            <person name="Saif S."/>
            <person name="Shenoy N."/>
            <person name="Sisk P."/>
            <person name="Stolte C."/>
            <person name="Sykes S."/>
            <person name="Thomson T."/>
            <person name="Walk T."/>
            <person name="White J."/>
            <person name="Yandava C."/>
            <person name="Burger G."/>
            <person name="Gray M.W."/>
            <person name="Holland P.W.H."/>
            <person name="King N."/>
            <person name="Lang F.B.F."/>
            <person name="Roger A.J."/>
            <person name="Ruiz-Trillo I."/>
            <person name="Lander E."/>
            <person name="Nusbaum C."/>
        </authorList>
    </citation>
    <scope>NUCLEOTIDE SEQUENCE [LARGE SCALE GENOMIC DNA]</scope>
    <source>
        <strain evidence="3 4">ATCC 50062</strain>
    </source>
</reference>
<keyword evidence="1" id="KW-0853">WD repeat</keyword>
<dbReference type="Gene3D" id="1.20.1280.50">
    <property type="match status" value="1"/>
</dbReference>
<feature type="repeat" description="WD" evidence="1">
    <location>
        <begin position="239"/>
        <end position="278"/>
    </location>
</feature>
<dbReference type="GeneID" id="25566562"/>
<dbReference type="SUPFAM" id="SSF50998">
    <property type="entry name" value="Quinoprotein alcohol dehydrogenase-like"/>
    <property type="match status" value="1"/>
</dbReference>
<dbReference type="InterPro" id="IPR015943">
    <property type="entry name" value="WD40/YVTN_repeat-like_dom_sf"/>
</dbReference>
<dbReference type="PROSITE" id="PS50181">
    <property type="entry name" value="FBOX"/>
    <property type="match status" value="1"/>
</dbReference>
<evidence type="ECO:0000313" key="4">
    <source>
        <dbReference type="Proteomes" id="UP000054408"/>
    </source>
</evidence>
<dbReference type="SUPFAM" id="SSF81383">
    <property type="entry name" value="F-box domain"/>
    <property type="match status" value="1"/>
</dbReference>
<dbReference type="InterPro" id="IPR001680">
    <property type="entry name" value="WD40_rpt"/>
</dbReference>
<protein>
    <recommendedName>
        <fullName evidence="2">F-box domain-containing protein</fullName>
    </recommendedName>
</protein>
<evidence type="ECO:0000259" key="2">
    <source>
        <dbReference type="PROSITE" id="PS50181"/>
    </source>
</evidence>
<dbReference type="EMBL" id="GL349467">
    <property type="protein sequence ID" value="KNC51499.1"/>
    <property type="molecule type" value="Genomic_DNA"/>
</dbReference>
<proteinExistence type="predicted"/>
<name>A0A0L0DGN3_THETB</name>
<dbReference type="STRING" id="461836.A0A0L0DGN3"/>
<dbReference type="SMART" id="SM00256">
    <property type="entry name" value="FBOX"/>
    <property type="match status" value="1"/>
</dbReference>
<sequence length="371" mass="38384">MAATVAWLSKAGPADYLPRELMFMIFSYLPGTHLAKAAQVCSTWQSLAYDPLLWRRLLMAAAAPVVLAPNPSPRKAFITLFRTRRIWRRKLAGGSSRPPRPMAKLAAAAPPPGSQAALAVAASHEPDPNRVTHIAAAGDTLVVATEVHPALRASALGSSGPSGSSASSFRRDAPRMVLAVYAGGNVRRPVATELLPVVAGSVCVAQTARGATVVVGCGGSMYAYMLASGKTELRRIGKLVAHLGRIIALAASAGRVASAGSEGSISVWDAPRGTMLFRHEIEAGFVGLVGSKVVVGEPCAAAMTVLDGESGELLAPAALPDDAEGRMVSWCCVPGAPRVAASTTRGQVVVFDVTDGAPVVVHSLRARPHPG</sequence>
<accession>A0A0L0DGN3</accession>
<dbReference type="Pfam" id="PF12937">
    <property type="entry name" value="F-box-like"/>
    <property type="match status" value="1"/>
</dbReference>
<dbReference type="RefSeq" id="XP_013756157.1">
    <property type="nucleotide sequence ID" value="XM_013900703.1"/>
</dbReference>